<comment type="subcellular location">
    <subcellularLocation>
        <location evidence="1 6">Bacterial flagellum basal body</location>
    </subcellularLocation>
</comment>
<reference evidence="9 10" key="1">
    <citation type="submission" date="2016-10" db="EMBL/GenBank/DDBJ databases">
        <authorList>
            <person name="de Groot N.N."/>
        </authorList>
    </citation>
    <scope>NUCLEOTIDE SEQUENCE [LARGE SCALE GENOMIC DNA]</scope>
    <source>
        <strain evidence="9 10">DSM 43941</strain>
    </source>
</reference>
<dbReference type="STRING" id="113562.SAMN04489716_7452"/>
<evidence type="ECO:0000256" key="2">
    <source>
        <dbReference type="ARBA" id="ARBA00009677"/>
    </source>
</evidence>
<dbReference type="OrthoDB" id="9788334at2"/>
<gene>
    <name evidence="9" type="ORF">SAMN04489716_7452</name>
</gene>
<dbReference type="Pfam" id="PF00460">
    <property type="entry name" value="Flg_bb_rod"/>
    <property type="match status" value="1"/>
</dbReference>
<keyword evidence="10" id="KW-1185">Reference proteome</keyword>
<protein>
    <recommendedName>
        <fullName evidence="3 6">Flagellar basal body rod protein FlgB</fullName>
    </recommendedName>
</protein>
<evidence type="ECO:0000259" key="8">
    <source>
        <dbReference type="Pfam" id="PF00460"/>
    </source>
</evidence>
<comment type="subunit">
    <text evidence="6">The basal body constitutes a major portion of the flagellar organelle and consists of a number of rings mounted on a central rod.</text>
</comment>
<evidence type="ECO:0000256" key="1">
    <source>
        <dbReference type="ARBA" id="ARBA00004117"/>
    </source>
</evidence>
<feature type="region of interest" description="Disordered" evidence="7">
    <location>
        <begin position="52"/>
        <end position="76"/>
    </location>
</feature>
<proteinExistence type="inferred from homology"/>
<keyword evidence="9" id="KW-0969">Cilium</keyword>
<keyword evidence="4 6" id="KW-0975">Bacterial flagellum</keyword>
<dbReference type="InterPro" id="IPR019776">
    <property type="entry name" value="Flagellar_basal_body_rod_CS"/>
</dbReference>
<evidence type="ECO:0000256" key="6">
    <source>
        <dbReference type="PIRNR" id="PIRNR002889"/>
    </source>
</evidence>
<keyword evidence="9" id="KW-0282">Flagellum</keyword>
<dbReference type="GO" id="GO:0030694">
    <property type="term" value="C:bacterial-type flagellum basal body, rod"/>
    <property type="evidence" value="ECO:0007669"/>
    <property type="project" value="InterPro"/>
</dbReference>
<evidence type="ECO:0000256" key="7">
    <source>
        <dbReference type="SAM" id="MobiDB-lite"/>
    </source>
</evidence>
<sequence length="115" mass="12430">MFEDRASQSLRVAVAGLAARQQAIANNIANIETPGYRARKVKFEEALQSAVTQGQSPAGVTPSVLTSLEPTRLNGNNVNLDEETLQHIDTSMRYSLAIRALDGKYSSLREAIKGA</sequence>
<dbReference type="PROSITE" id="PS00588">
    <property type="entry name" value="FLAGELLA_BB_ROD"/>
    <property type="match status" value="1"/>
</dbReference>
<keyword evidence="9" id="KW-0966">Cell projection</keyword>
<dbReference type="RefSeq" id="WP_092558165.1">
    <property type="nucleotide sequence ID" value="NZ_BOMJ01000035.1"/>
</dbReference>
<comment type="function">
    <text evidence="5 6">Structural component of flagellum, the bacterial motility apparatus. Part of the rod structure of flagellar basal body.</text>
</comment>
<dbReference type="AlphaFoldDB" id="A0A1H2CZP0"/>
<dbReference type="EMBL" id="LT629758">
    <property type="protein sequence ID" value="SDT75911.1"/>
    <property type="molecule type" value="Genomic_DNA"/>
</dbReference>
<dbReference type="InterPro" id="IPR006300">
    <property type="entry name" value="FlgB"/>
</dbReference>
<dbReference type="Proteomes" id="UP000198688">
    <property type="component" value="Chromosome I"/>
</dbReference>
<dbReference type="PANTHER" id="PTHR30435:SF12">
    <property type="entry name" value="FLAGELLAR BASAL BODY ROD PROTEIN FLGB"/>
    <property type="match status" value="1"/>
</dbReference>
<organism evidence="9 10">
    <name type="scientific">Actinoplanes derwentensis</name>
    <dbReference type="NCBI Taxonomy" id="113562"/>
    <lineage>
        <taxon>Bacteria</taxon>
        <taxon>Bacillati</taxon>
        <taxon>Actinomycetota</taxon>
        <taxon>Actinomycetes</taxon>
        <taxon>Micromonosporales</taxon>
        <taxon>Micromonosporaceae</taxon>
        <taxon>Actinoplanes</taxon>
    </lineage>
</organism>
<evidence type="ECO:0000256" key="5">
    <source>
        <dbReference type="ARBA" id="ARBA00024934"/>
    </source>
</evidence>
<dbReference type="PIRSF" id="PIRSF002889">
    <property type="entry name" value="Rod_FlgB"/>
    <property type="match status" value="1"/>
</dbReference>
<accession>A0A1H2CZP0</accession>
<dbReference type="InterPro" id="IPR001444">
    <property type="entry name" value="Flag_bb_rod_N"/>
</dbReference>
<feature type="domain" description="Flagellar basal body rod protein N-terminal" evidence="8">
    <location>
        <begin position="10"/>
        <end position="37"/>
    </location>
</feature>
<evidence type="ECO:0000256" key="4">
    <source>
        <dbReference type="ARBA" id="ARBA00023143"/>
    </source>
</evidence>
<evidence type="ECO:0000313" key="9">
    <source>
        <dbReference type="EMBL" id="SDT75911.1"/>
    </source>
</evidence>
<dbReference type="GO" id="GO:0071978">
    <property type="term" value="P:bacterial-type flagellum-dependent swarming motility"/>
    <property type="evidence" value="ECO:0007669"/>
    <property type="project" value="TreeGrafter"/>
</dbReference>
<evidence type="ECO:0000256" key="3">
    <source>
        <dbReference type="ARBA" id="ARBA00014376"/>
    </source>
</evidence>
<evidence type="ECO:0000313" key="10">
    <source>
        <dbReference type="Proteomes" id="UP000198688"/>
    </source>
</evidence>
<dbReference type="PANTHER" id="PTHR30435">
    <property type="entry name" value="FLAGELLAR PROTEIN"/>
    <property type="match status" value="1"/>
</dbReference>
<name>A0A1H2CZP0_9ACTN</name>
<comment type="similarity">
    <text evidence="2 6">Belongs to the flagella basal body rod proteins family.</text>
</comment>